<name>A0A6M3KZR8_9ZZZZ</name>
<feature type="region of interest" description="Disordered" evidence="1">
    <location>
        <begin position="1"/>
        <end position="47"/>
    </location>
</feature>
<sequence>MVTEQVATPTLDAVLNGEGLGSTDVEEVSEETTPEEAEETKGVEEPEKVSDFEAKIQAEVDKRANTYREKREADTALIRSLQSQVKELRSDGSVKTGNRRIEAILSGDEDAGFTPEETQSREKALKEFNELYKDYKEQSAEVAETAKVIGDMAGKLPKDIVREFGLDDANPSLRASNGVKFLDETASVYKYNQNFLMALENFLPKGDELRTQLEDITEGLAEFNDKKSKELYLKDRLRGVKVQRKKVPMPSDGSGGEDLSKLTARQLMARGFKGKV</sequence>
<dbReference type="AlphaFoldDB" id="A0A6M3KZR8"/>
<accession>A0A6M3KZR8</accession>
<protein>
    <submittedName>
        <fullName evidence="3">Uncharacterized protein</fullName>
    </submittedName>
</protein>
<evidence type="ECO:0000256" key="1">
    <source>
        <dbReference type="SAM" id="MobiDB-lite"/>
    </source>
</evidence>
<evidence type="ECO:0000313" key="3">
    <source>
        <dbReference type="EMBL" id="QJA87599.1"/>
    </source>
</evidence>
<feature type="compositionally biased region" description="Acidic residues" evidence="1">
    <location>
        <begin position="24"/>
        <end position="38"/>
    </location>
</feature>
<dbReference type="EMBL" id="MT142719">
    <property type="protein sequence ID" value="QJA87599.1"/>
    <property type="molecule type" value="Genomic_DNA"/>
</dbReference>
<proteinExistence type="predicted"/>
<evidence type="ECO:0000313" key="2">
    <source>
        <dbReference type="EMBL" id="QJA74088.1"/>
    </source>
</evidence>
<dbReference type="EMBL" id="MT142073">
    <property type="protein sequence ID" value="QJA74088.1"/>
    <property type="molecule type" value="Genomic_DNA"/>
</dbReference>
<gene>
    <name evidence="2" type="ORF">MM415A02106_0009</name>
    <name evidence="3" type="ORF">MM415B02953_0009</name>
</gene>
<reference evidence="3" key="1">
    <citation type="submission" date="2020-03" db="EMBL/GenBank/DDBJ databases">
        <title>The deep terrestrial virosphere.</title>
        <authorList>
            <person name="Holmfeldt K."/>
            <person name="Nilsson E."/>
            <person name="Simone D."/>
            <person name="Lopez-Fernandez M."/>
            <person name="Wu X."/>
            <person name="de Brujin I."/>
            <person name="Lundin D."/>
            <person name="Andersson A."/>
            <person name="Bertilsson S."/>
            <person name="Dopson M."/>
        </authorList>
    </citation>
    <scope>NUCLEOTIDE SEQUENCE</scope>
    <source>
        <strain evidence="2">MM415A02106</strain>
        <strain evidence="3">MM415B02953</strain>
    </source>
</reference>
<organism evidence="3">
    <name type="scientific">viral metagenome</name>
    <dbReference type="NCBI Taxonomy" id="1070528"/>
    <lineage>
        <taxon>unclassified sequences</taxon>
        <taxon>metagenomes</taxon>
        <taxon>organismal metagenomes</taxon>
    </lineage>
</organism>